<evidence type="ECO:0000313" key="2">
    <source>
        <dbReference type="Proteomes" id="UP001234581"/>
    </source>
</evidence>
<protein>
    <submittedName>
        <fullName evidence="1">Uncharacterized protein</fullName>
    </submittedName>
</protein>
<comment type="caution">
    <text evidence="1">The sequence shown here is derived from an EMBL/GenBank/DDBJ whole genome shotgun (WGS) entry which is preliminary data.</text>
</comment>
<reference evidence="1 2" key="1">
    <citation type="submission" date="2023-03" db="EMBL/GenBank/DDBJ databases">
        <title>Genome sequence of Lichtheimia ornata CBS 291.66.</title>
        <authorList>
            <person name="Mohabir J.T."/>
            <person name="Shea T.P."/>
            <person name="Kurbessoian T."/>
            <person name="Berby B."/>
            <person name="Fontaine J."/>
            <person name="Livny J."/>
            <person name="Gnirke A."/>
            <person name="Stajich J.E."/>
            <person name="Cuomo C.A."/>
        </authorList>
    </citation>
    <scope>NUCLEOTIDE SEQUENCE [LARGE SCALE GENOMIC DNA]</scope>
    <source>
        <strain evidence="1">CBS 291.66</strain>
    </source>
</reference>
<organism evidence="1 2">
    <name type="scientific">Lichtheimia ornata</name>
    <dbReference type="NCBI Taxonomy" id="688661"/>
    <lineage>
        <taxon>Eukaryota</taxon>
        <taxon>Fungi</taxon>
        <taxon>Fungi incertae sedis</taxon>
        <taxon>Mucoromycota</taxon>
        <taxon>Mucoromycotina</taxon>
        <taxon>Mucoromycetes</taxon>
        <taxon>Mucorales</taxon>
        <taxon>Lichtheimiaceae</taxon>
        <taxon>Lichtheimia</taxon>
    </lineage>
</organism>
<dbReference type="RefSeq" id="XP_058337880.1">
    <property type="nucleotide sequence ID" value="XM_058491315.1"/>
</dbReference>
<name>A0AAD7UTU5_9FUNG</name>
<evidence type="ECO:0000313" key="1">
    <source>
        <dbReference type="EMBL" id="KAJ8652966.1"/>
    </source>
</evidence>
<dbReference type="AlphaFoldDB" id="A0AAD7UTU5"/>
<proteinExistence type="predicted"/>
<gene>
    <name evidence="1" type="ORF">O0I10_011347</name>
</gene>
<dbReference type="GeneID" id="83218748"/>
<sequence>MVPLAATGYGSQNKNAVWLAQCETAAAHSGSDGYKVIYKHQWNGIGNTTSGRASFGDTIIIIKAARQGRRCTTLSCGALHVVLGDSATHVAASGI</sequence>
<dbReference type="Proteomes" id="UP001234581">
    <property type="component" value="Unassembled WGS sequence"/>
</dbReference>
<accession>A0AAD7UTU5</accession>
<keyword evidence="2" id="KW-1185">Reference proteome</keyword>
<dbReference type="EMBL" id="JARTCD010000088">
    <property type="protein sequence ID" value="KAJ8652966.1"/>
    <property type="molecule type" value="Genomic_DNA"/>
</dbReference>